<sequence>MTMQSIQTSLAALLIAHPLDADALIGAFAGAILIVTVSRSRSVARRACHGFVSLVAGYFSAAEIIAQTPLTNAGIAAFLGASTAVAVTLRLRKRLDGDVFPPIARGK</sequence>
<gene>
    <name evidence="2" type="ORF">WM40_05090</name>
</gene>
<dbReference type="Proteomes" id="UP000033618">
    <property type="component" value="Unassembled WGS sequence"/>
</dbReference>
<keyword evidence="1" id="KW-1133">Transmembrane helix</keyword>
<dbReference type="PATRIC" id="fig|28092.6.peg.1207"/>
<evidence type="ECO:0000256" key="1">
    <source>
        <dbReference type="SAM" id="Phobius"/>
    </source>
</evidence>
<evidence type="ECO:0008006" key="4">
    <source>
        <dbReference type="Google" id="ProtNLM"/>
    </source>
</evidence>
<keyword evidence="1" id="KW-0812">Transmembrane</keyword>
<evidence type="ECO:0000313" key="2">
    <source>
        <dbReference type="EMBL" id="KKB64748.1"/>
    </source>
</evidence>
<dbReference type="Pfam" id="PF16931">
    <property type="entry name" value="Phage_holin_8"/>
    <property type="match status" value="1"/>
</dbReference>
<accession>A0A0F5K3S5</accession>
<reference evidence="2 3" key="1">
    <citation type="submission" date="2015-03" db="EMBL/GenBank/DDBJ databases">
        <title>Draft Genome Sequence of Burkholderia andropogonis type strain ICMP2807, isolated from Sorghum bicolor.</title>
        <authorList>
            <person name="Lopes-Santos L."/>
            <person name="Castro D.B."/>
            <person name="Ottoboni L.M."/>
            <person name="Park D."/>
            <person name="Weirc B.S."/>
            <person name="Destefano S.A."/>
        </authorList>
    </citation>
    <scope>NUCLEOTIDE SEQUENCE [LARGE SCALE GENOMIC DNA]</scope>
    <source>
        <strain evidence="2 3">ICMP2807</strain>
    </source>
</reference>
<organism evidence="2 3">
    <name type="scientific">Robbsia andropogonis</name>
    <dbReference type="NCBI Taxonomy" id="28092"/>
    <lineage>
        <taxon>Bacteria</taxon>
        <taxon>Pseudomonadati</taxon>
        <taxon>Pseudomonadota</taxon>
        <taxon>Betaproteobacteria</taxon>
        <taxon>Burkholderiales</taxon>
        <taxon>Burkholderiaceae</taxon>
        <taxon>Robbsia</taxon>
    </lineage>
</organism>
<proteinExistence type="predicted"/>
<protein>
    <recommendedName>
        <fullName evidence="4">Holin</fullName>
    </recommendedName>
</protein>
<name>A0A0F5K3S5_9BURK</name>
<feature type="transmembrane region" description="Helical" evidence="1">
    <location>
        <begin position="12"/>
        <end position="35"/>
    </location>
</feature>
<dbReference type="InterPro" id="IPR032637">
    <property type="entry name" value="Phage_holin-like"/>
</dbReference>
<keyword evidence="1" id="KW-0472">Membrane</keyword>
<feature type="transmembrane region" description="Helical" evidence="1">
    <location>
        <begin position="72"/>
        <end position="91"/>
    </location>
</feature>
<feature type="transmembrane region" description="Helical" evidence="1">
    <location>
        <begin position="47"/>
        <end position="66"/>
    </location>
</feature>
<keyword evidence="3" id="KW-1185">Reference proteome</keyword>
<dbReference type="AlphaFoldDB" id="A0A0F5K3S5"/>
<comment type="caution">
    <text evidence="2">The sequence shown here is derived from an EMBL/GenBank/DDBJ whole genome shotgun (WGS) entry which is preliminary data.</text>
</comment>
<dbReference type="EMBL" id="LAQU01000003">
    <property type="protein sequence ID" value="KKB64748.1"/>
    <property type="molecule type" value="Genomic_DNA"/>
</dbReference>
<evidence type="ECO:0000313" key="3">
    <source>
        <dbReference type="Proteomes" id="UP000033618"/>
    </source>
</evidence>